<dbReference type="GO" id="GO:0046872">
    <property type="term" value="F:metal ion binding"/>
    <property type="evidence" value="ECO:0007669"/>
    <property type="project" value="UniProtKB-KW"/>
</dbReference>
<dbReference type="PANTHER" id="PTHR36206">
    <property type="entry name" value="ASPERCRYPTIN BIOSYNTHESIS CLUSTER-SPECIFIC TRANSCRIPTION REGULATOR ATNN-RELATED"/>
    <property type="match status" value="1"/>
</dbReference>
<proteinExistence type="predicted"/>
<keyword evidence="1" id="KW-0479">Metal-binding</keyword>
<evidence type="ECO:0000256" key="4">
    <source>
        <dbReference type="ARBA" id="ARBA00023125"/>
    </source>
</evidence>
<reference evidence="7 8" key="1">
    <citation type="journal article" date="2023" name="IMA Fungus">
        <title>Comparative genomic study of the Penicillium genus elucidates a diverse pangenome and 15 lateral gene transfer events.</title>
        <authorList>
            <person name="Petersen C."/>
            <person name="Sorensen T."/>
            <person name="Nielsen M.R."/>
            <person name="Sondergaard T.E."/>
            <person name="Sorensen J.L."/>
            <person name="Fitzpatrick D.A."/>
            <person name="Frisvad J.C."/>
            <person name="Nielsen K.L."/>
        </authorList>
    </citation>
    <scope>NUCLEOTIDE SEQUENCE [LARGE SCALE GENOMIC DNA]</scope>
    <source>
        <strain evidence="7 8">IBT 35679</strain>
    </source>
</reference>
<evidence type="ECO:0000313" key="8">
    <source>
        <dbReference type="Proteomes" id="UP001220324"/>
    </source>
</evidence>
<keyword evidence="2" id="KW-0862">Zinc</keyword>
<gene>
    <name evidence="7" type="ORF">N7494_008506</name>
</gene>
<keyword evidence="8" id="KW-1185">Reference proteome</keyword>
<sequence length="533" mass="59611">MPLSLSPNTVWRERRAFAYYFQYAAASVGGGLDLDFWRTIVPQVCRSEPAVWDAMICISALTESSDPCTDFDSLRFVSRKLDQNQQDALDWYARSVSAVRQGISRGSVDAFVGLITCILFICIESIFGTIEEVMRLYAQGVQLILTLRAQKAFSRLSLLKETIIPIFARLGVFSPNANRDVAIPLLKELEEYASVSTHGFASLKFAREAIVVLAAEIPLLESDCEKYLQTSGAWYISDELIQRQTILVARLESWHIDFTNLMKSLRASKAGLPVLHISASALLITYYEMLSVILAVCVSPMRVSTDAFTLNFQTIVEQSSIALDSSARSNGILPPFTFEISIGLPLWFTSLRCREPTIRRAALDLLARSHRIQGLHKRDHGTIVVERVMFLEEAITKLKNDASPPTTGYMTPSNESIHYGDLSPDSPFNISPSKVIAGPSPPLSDIERNFRTSASASAALIPQEARIRPHGVFRPQDGFPPEITKEDIAHWGRRSDQYFLQFSWNQCDSSSETWEMVFGCIPIDIDHSEIIKL</sequence>
<dbReference type="Pfam" id="PF11951">
    <property type="entry name" value="Fungal_trans_2"/>
    <property type="match status" value="1"/>
</dbReference>
<organism evidence="7 8">
    <name type="scientific">Penicillium frequentans</name>
    <dbReference type="NCBI Taxonomy" id="3151616"/>
    <lineage>
        <taxon>Eukaryota</taxon>
        <taxon>Fungi</taxon>
        <taxon>Dikarya</taxon>
        <taxon>Ascomycota</taxon>
        <taxon>Pezizomycotina</taxon>
        <taxon>Eurotiomycetes</taxon>
        <taxon>Eurotiomycetidae</taxon>
        <taxon>Eurotiales</taxon>
        <taxon>Aspergillaceae</taxon>
        <taxon>Penicillium</taxon>
    </lineage>
</organism>
<dbReference type="InterPro" id="IPR021858">
    <property type="entry name" value="Fun_TF"/>
</dbReference>
<keyword evidence="3" id="KW-0805">Transcription regulation</keyword>
<comment type="caution">
    <text evidence="7">The sequence shown here is derived from an EMBL/GenBank/DDBJ whole genome shotgun (WGS) entry which is preliminary data.</text>
</comment>
<keyword evidence="5" id="KW-0804">Transcription</keyword>
<evidence type="ECO:0000256" key="6">
    <source>
        <dbReference type="ARBA" id="ARBA00023242"/>
    </source>
</evidence>
<name>A0AAD6CNA4_9EURO</name>
<accession>A0AAD6CNA4</accession>
<evidence type="ECO:0000256" key="1">
    <source>
        <dbReference type="ARBA" id="ARBA00022723"/>
    </source>
</evidence>
<protein>
    <submittedName>
        <fullName evidence="7">Uncharacterized protein</fullName>
    </submittedName>
</protein>
<dbReference type="AlphaFoldDB" id="A0AAD6CNA4"/>
<evidence type="ECO:0000256" key="5">
    <source>
        <dbReference type="ARBA" id="ARBA00023163"/>
    </source>
</evidence>
<dbReference type="GO" id="GO:0003677">
    <property type="term" value="F:DNA binding"/>
    <property type="evidence" value="ECO:0007669"/>
    <property type="project" value="UniProtKB-KW"/>
</dbReference>
<evidence type="ECO:0000256" key="3">
    <source>
        <dbReference type="ARBA" id="ARBA00023015"/>
    </source>
</evidence>
<evidence type="ECO:0000313" key="7">
    <source>
        <dbReference type="EMBL" id="KAJ5531954.1"/>
    </source>
</evidence>
<dbReference type="InterPro" id="IPR052360">
    <property type="entry name" value="Transcr_Regulatory_Proteins"/>
</dbReference>
<dbReference type="Proteomes" id="UP001220324">
    <property type="component" value="Unassembled WGS sequence"/>
</dbReference>
<dbReference type="EMBL" id="JAQIZZ010000007">
    <property type="protein sequence ID" value="KAJ5531954.1"/>
    <property type="molecule type" value="Genomic_DNA"/>
</dbReference>
<evidence type="ECO:0000256" key="2">
    <source>
        <dbReference type="ARBA" id="ARBA00022833"/>
    </source>
</evidence>
<keyword evidence="6" id="KW-0539">Nucleus</keyword>
<dbReference type="PANTHER" id="PTHR36206:SF14">
    <property type="entry name" value="ZN(2)-C6 FUNGAL-TYPE DOMAIN-CONTAINING PROTEIN-RELATED"/>
    <property type="match status" value="1"/>
</dbReference>
<keyword evidence="4" id="KW-0238">DNA-binding</keyword>